<reference evidence="2 3" key="1">
    <citation type="journal article" date="2015" name="Genome Biol. Evol.">
        <title>Comparative Genomics of a Bacterivorous Green Alga Reveals Evolutionary Causalities and Consequences of Phago-Mixotrophic Mode of Nutrition.</title>
        <authorList>
            <person name="Burns J.A."/>
            <person name="Paasch A."/>
            <person name="Narechania A."/>
            <person name="Kim E."/>
        </authorList>
    </citation>
    <scope>NUCLEOTIDE SEQUENCE [LARGE SCALE GENOMIC DNA]</scope>
    <source>
        <strain evidence="2 3">PLY_AMNH</strain>
    </source>
</reference>
<gene>
    <name evidence="2" type="ORF">CYMTET_14545</name>
</gene>
<feature type="non-terminal residue" evidence="2">
    <location>
        <position position="1"/>
    </location>
</feature>
<organism evidence="2 3">
    <name type="scientific">Cymbomonas tetramitiformis</name>
    <dbReference type="NCBI Taxonomy" id="36881"/>
    <lineage>
        <taxon>Eukaryota</taxon>
        <taxon>Viridiplantae</taxon>
        <taxon>Chlorophyta</taxon>
        <taxon>Pyramimonadophyceae</taxon>
        <taxon>Pyramimonadales</taxon>
        <taxon>Pyramimonadaceae</taxon>
        <taxon>Cymbomonas</taxon>
    </lineage>
</organism>
<feature type="compositionally biased region" description="Basic and acidic residues" evidence="1">
    <location>
        <begin position="74"/>
        <end position="105"/>
    </location>
</feature>
<accession>A0AAE0GG52</accession>
<feature type="compositionally biased region" description="Polar residues" evidence="1">
    <location>
        <begin position="310"/>
        <end position="336"/>
    </location>
</feature>
<sequence length="376" mass="39924">AYTERPTKTTLGNSLPPELVRSAGISPMPSTDNYAFCTLGDTDGRPVGDFLQWPSDEEDEDAARAPLPAGPEPADSKPEQRFDPEAFRLGESGDHFEESEVKTLAEKFGFAPPGGEAQIEHDPEDPSAGDENDQEQSNQGPVTPGNQGAEGVNVMWMKTGLLQPQQFPYPSRSGTPLHGNALTYLTPAETRASTPASNIAFGRTVEPRGANRDTKGTVRPGLPYIEDAPPSSADYAYLHHSTDSTFQPARIRTNYNRQFVADMESGNLALGARSVSPGRAAVTPGRTGTSGHAASRAPNASTAAGFKTMGSPSSKQGNSASTKSSPNNSTSYQSPGFVTKRTETPSVSIFPVISARTVQKTMTIDTGYTPINNTSK</sequence>
<feature type="region of interest" description="Disordered" evidence="1">
    <location>
        <begin position="1"/>
        <end position="150"/>
    </location>
</feature>
<protein>
    <submittedName>
        <fullName evidence="2">Uncharacterized protein</fullName>
    </submittedName>
</protein>
<dbReference type="AlphaFoldDB" id="A0AAE0GG52"/>
<proteinExistence type="predicted"/>
<name>A0AAE0GG52_9CHLO</name>
<evidence type="ECO:0000313" key="3">
    <source>
        <dbReference type="Proteomes" id="UP001190700"/>
    </source>
</evidence>
<dbReference type="EMBL" id="LGRX02006102">
    <property type="protein sequence ID" value="KAK3277451.1"/>
    <property type="molecule type" value="Genomic_DNA"/>
</dbReference>
<dbReference type="Proteomes" id="UP001190700">
    <property type="component" value="Unassembled WGS sequence"/>
</dbReference>
<feature type="compositionally biased region" description="Acidic residues" evidence="1">
    <location>
        <begin position="122"/>
        <end position="134"/>
    </location>
</feature>
<keyword evidence="3" id="KW-1185">Reference proteome</keyword>
<evidence type="ECO:0000256" key="1">
    <source>
        <dbReference type="SAM" id="MobiDB-lite"/>
    </source>
</evidence>
<feature type="region of interest" description="Disordered" evidence="1">
    <location>
        <begin position="277"/>
        <end position="339"/>
    </location>
</feature>
<feature type="compositionally biased region" description="Low complexity" evidence="1">
    <location>
        <begin position="293"/>
        <end position="304"/>
    </location>
</feature>
<comment type="caution">
    <text evidence="2">The sequence shown here is derived from an EMBL/GenBank/DDBJ whole genome shotgun (WGS) entry which is preliminary data.</text>
</comment>
<evidence type="ECO:0000313" key="2">
    <source>
        <dbReference type="EMBL" id="KAK3277451.1"/>
    </source>
</evidence>
<feature type="compositionally biased region" description="Polar residues" evidence="1">
    <location>
        <begin position="135"/>
        <end position="146"/>
    </location>
</feature>